<dbReference type="PROSITE" id="PS50297">
    <property type="entry name" value="ANK_REP_REGION"/>
    <property type="match status" value="3"/>
</dbReference>
<evidence type="ECO:0000256" key="3">
    <source>
        <dbReference type="PROSITE-ProRule" id="PRU00023"/>
    </source>
</evidence>
<sequence>MNESLGDRPSPIGADAFRCNMRDPGADKYTVGWICALPAIDSNSYILGIIDRHHIVIARLSSGHYGTNNAAFVVNNMRRTFRMVQLGFIVGIAGGSRKQQDHGFLWIKGNPGAGKSTIMKLVYSEQVLRASSDETVMAFFFNARGGPMERSPKGMYRSLLHQLLGSDSLPQLGKGANMSIPTRGLLPLHTAIRRGHDQVVVLLLQGGADVDAKEWKGQTALLLAVERDHLALATALMDKYGATLELKDETKQTPLLLACKLGDIAMVEALLATGTRVDRRDMKGRTALTHAAIGGYERIVGLLLCHGADPTNFDDAGETPYSLASHHMRGIFHQYAYNGRYNLAMLRTEN</sequence>
<dbReference type="PANTHER" id="PTHR24198">
    <property type="entry name" value="ANKYRIN REPEAT AND PROTEIN KINASE DOMAIN-CONTAINING PROTEIN"/>
    <property type="match status" value="1"/>
</dbReference>
<dbReference type="Pfam" id="PF12796">
    <property type="entry name" value="Ank_2"/>
    <property type="match status" value="1"/>
</dbReference>
<name>A0ABY6S811_PODCO</name>
<keyword evidence="2 3" id="KW-0040">ANK repeat</keyword>
<feature type="repeat" description="ANK" evidence="3">
    <location>
        <begin position="183"/>
        <end position="215"/>
    </location>
</feature>
<dbReference type="Gene3D" id="3.40.50.1580">
    <property type="entry name" value="Nucleoside phosphorylase domain"/>
    <property type="match status" value="1"/>
</dbReference>
<feature type="domain" description="Nephrocystin 3-like N-terminal" evidence="4">
    <location>
        <begin position="99"/>
        <end position="167"/>
    </location>
</feature>
<keyword evidence="6" id="KW-1185">Reference proteome</keyword>
<feature type="repeat" description="ANK" evidence="3">
    <location>
        <begin position="283"/>
        <end position="315"/>
    </location>
</feature>
<dbReference type="SMART" id="SM00248">
    <property type="entry name" value="ANK"/>
    <property type="match status" value="4"/>
</dbReference>
<protein>
    <recommendedName>
        <fullName evidence="4">Nephrocystin 3-like N-terminal domain-containing protein</fullName>
    </recommendedName>
</protein>
<accession>A0ABY6S811</accession>
<dbReference type="InterPro" id="IPR002110">
    <property type="entry name" value="Ankyrin_rpt"/>
</dbReference>
<evidence type="ECO:0000259" key="4">
    <source>
        <dbReference type="Pfam" id="PF24883"/>
    </source>
</evidence>
<organism evidence="5 6">
    <name type="scientific">Podospora comata</name>
    <dbReference type="NCBI Taxonomy" id="48703"/>
    <lineage>
        <taxon>Eukaryota</taxon>
        <taxon>Fungi</taxon>
        <taxon>Dikarya</taxon>
        <taxon>Ascomycota</taxon>
        <taxon>Pezizomycotina</taxon>
        <taxon>Sordariomycetes</taxon>
        <taxon>Sordariomycetidae</taxon>
        <taxon>Sordariales</taxon>
        <taxon>Podosporaceae</taxon>
        <taxon>Podospora</taxon>
    </lineage>
</organism>
<dbReference type="InterPro" id="IPR056884">
    <property type="entry name" value="NPHP3-like_N"/>
</dbReference>
<dbReference type="SUPFAM" id="SSF53167">
    <property type="entry name" value="Purine and uridine phosphorylases"/>
    <property type="match status" value="1"/>
</dbReference>
<dbReference type="Pfam" id="PF00023">
    <property type="entry name" value="Ank"/>
    <property type="match status" value="1"/>
</dbReference>
<dbReference type="Pfam" id="PF24883">
    <property type="entry name" value="NPHP3_N"/>
    <property type="match status" value="1"/>
</dbReference>
<dbReference type="PROSITE" id="PS50088">
    <property type="entry name" value="ANK_REPEAT"/>
    <property type="match status" value="4"/>
</dbReference>
<feature type="repeat" description="ANK" evidence="3">
    <location>
        <begin position="216"/>
        <end position="249"/>
    </location>
</feature>
<feature type="repeat" description="ANK" evidence="3">
    <location>
        <begin position="250"/>
        <end position="282"/>
    </location>
</feature>
<dbReference type="EMBL" id="LR026966">
    <property type="protein sequence ID" value="VBB78525.1"/>
    <property type="molecule type" value="Genomic_DNA"/>
</dbReference>
<keyword evidence="1" id="KW-0677">Repeat</keyword>
<dbReference type="Proteomes" id="UP000280685">
    <property type="component" value="Chromosome 3"/>
</dbReference>
<evidence type="ECO:0000256" key="1">
    <source>
        <dbReference type="ARBA" id="ARBA00022737"/>
    </source>
</evidence>
<evidence type="ECO:0000256" key="2">
    <source>
        <dbReference type="ARBA" id="ARBA00023043"/>
    </source>
</evidence>
<reference evidence="5" key="1">
    <citation type="submission" date="2018-02" db="EMBL/GenBank/DDBJ databases">
        <authorList>
            <person name="Silar P."/>
        </authorList>
    </citation>
    <scope>NUCLEOTIDE SEQUENCE [LARGE SCALE GENOMIC DNA]</scope>
    <source>
        <strain evidence="5">T</strain>
    </source>
</reference>
<evidence type="ECO:0000313" key="6">
    <source>
        <dbReference type="Proteomes" id="UP000280685"/>
    </source>
</evidence>
<dbReference type="InterPro" id="IPR035994">
    <property type="entry name" value="Nucleoside_phosphorylase_sf"/>
</dbReference>
<dbReference type="PANTHER" id="PTHR24198:SF165">
    <property type="entry name" value="ANKYRIN REPEAT-CONTAINING PROTEIN-RELATED"/>
    <property type="match status" value="1"/>
</dbReference>
<proteinExistence type="predicted"/>
<dbReference type="SUPFAM" id="SSF48403">
    <property type="entry name" value="Ankyrin repeat"/>
    <property type="match status" value="1"/>
</dbReference>
<evidence type="ECO:0000313" key="5">
    <source>
        <dbReference type="EMBL" id="VBB78525.1"/>
    </source>
</evidence>
<dbReference type="InterPro" id="IPR036770">
    <property type="entry name" value="Ankyrin_rpt-contain_sf"/>
</dbReference>
<gene>
    <name evidence="5" type="ORF">PODCO_311140</name>
</gene>
<dbReference type="Gene3D" id="1.25.40.20">
    <property type="entry name" value="Ankyrin repeat-containing domain"/>
    <property type="match status" value="1"/>
</dbReference>